<proteinExistence type="predicted"/>
<protein>
    <submittedName>
        <fullName evidence="2">Uncharacterized protein</fullName>
    </submittedName>
</protein>
<evidence type="ECO:0000313" key="3">
    <source>
        <dbReference type="Proteomes" id="UP001152024"/>
    </source>
</evidence>
<evidence type="ECO:0000313" key="2">
    <source>
        <dbReference type="EMBL" id="KAJ4130217.1"/>
    </source>
</evidence>
<reference evidence="2" key="1">
    <citation type="submission" date="2022-09" db="EMBL/GenBank/DDBJ databases">
        <title>Fusarium specimens isolated from Avocado Roots.</title>
        <authorList>
            <person name="Stajich J."/>
            <person name="Roper C."/>
            <person name="Heimlech-Rivalta G."/>
        </authorList>
    </citation>
    <scope>NUCLEOTIDE SEQUENCE</scope>
    <source>
        <strain evidence="2">CF00095</strain>
    </source>
</reference>
<keyword evidence="1" id="KW-0732">Signal</keyword>
<evidence type="ECO:0000256" key="1">
    <source>
        <dbReference type="SAM" id="SignalP"/>
    </source>
</evidence>
<feature type="chain" id="PRO_5047088097" evidence="1">
    <location>
        <begin position="20"/>
        <end position="194"/>
    </location>
</feature>
<organism evidence="2 3">
    <name type="scientific">Fusarium equiseti</name>
    <name type="common">Fusarium scirpi</name>
    <dbReference type="NCBI Taxonomy" id="61235"/>
    <lineage>
        <taxon>Eukaryota</taxon>
        <taxon>Fungi</taxon>
        <taxon>Dikarya</taxon>
        <taxon>Ascomycota</taxon>
        <taxon>Pezizomycotina</taxon>
        <taxon>Sordariomycetes</taxon>
        <taxon>Hypocreomycetidae</taxon>
        <taxon>Hypocreales</taxon>
        <taxon>Nectriaceae</taxon>
        <taxon>Fusarium</taxon>
        <taxon>Fusarium incarnatum-equiseti species complex</taxon>
    </lineage>
</organism>
<name>A0ABQ8RAB8_FUSEQ</name>
<sequence>MHFTSTLVAYLASISMVSAVTIRNFRAGTCKGGNYAECKGIKTYDCCDKTPTKSVYSSSRFLGLPTTGIGAVCNQEKGKNCGRVHAAGSGLNACVGKSNSRGSFWFDCRQTGTCNKRNKAAVPDDSQLTNIQAAGSVAPDIVAIDYHRFYTNETTPDDVVRALFELFDTDVSYEDIPVELKEYEEVEISEQKQG</sequence>
<feature type="signal peptide" evidence="1">
    <location>
        <begin position="1"/>
        <end position="19"/>
    </location>
</feature>
<accession>A0ABQ8RAB8</accession>
<comment type="caution">
    <text evidence="2">The sequence shown here is derived from an EMBL/GenBank/DDBJ whole genome shotgun (WGS) entry which is preliminary data.</text>
</comment>
<gene>
    <name evidence="2" type="ORF">NW768_007200</name>
</gene>
<keyword evidence="3" id="KW-1185">Reference proteome</keyword>
<dbReference type="EMBL" id="JAOQBH010000010">
    <property type="protein sequence ID" value="KAJ4130217.1"/>
    <property type="molecule type" value="Genomic_DNA"/>
</dbReference>
<dbReference type="Proteomes" id="UP001152024">
    <property type="component" value="Unassembled WGS sequence"/>
</dbReference>